<keyword evidence="6" id="KW-0158">Chromosome</keyword>
<evidence type="ECO:0000256" key="11">
    <source>
        <dbReference type="ARBA" id="ARBA00023212"/>
    </source>
</evidence>
<feature type="compositionally biased region" description="Polar residues" evidence="15">
    <location>
        <begin position="75"/>
        <end position="99"/>
    </location>
</feature>
<evidence type="ECO:0000256" key="8">
    <source>
        <dbReference type="ARBA" id="ARBA00022701"/>
    </source>
</evidence>
<keyword evidence="7" id="KW-0963">Cytoplasm</keyword>
<feature type="region of interest" description="Disordered" evidence="15">
    <location>
        <begin position="75"/>
        <end position="105"/>
    </location>
</feature>
<dbReference type="AlphaFoldDB" id="A0A1Y2FYI3"/>
<evidence type="ECO:0000313" key="16">
    <source>
        <dbReference type="EMBL" id="ORY87735.1"/>
    </source>
</evidence>
<evidence type="ECO:0000256" key="7">
    <source>
        <dbReference type="ARBA" id="ARBA00022490"/>
    </source>
</evidence>
<evidence type="ECO:0000256" key="5">
    <source>
        <dbReference type="ARBA" id="ARBA00020497"/>
    </source>
</evidence>
<gene>
    <name evidence="16" type="ORF">BCR37DRAFT_338054</name>
</gene>
<dbReference type="Pfam" id="PF08653">
    <property type="entry name" value="DASH_Dam1"/>
    <property type="match status" value="1"/>
</dbReference>
<comment type="caution">
    <text evidence="16">The sequence shown here is derived from an EMBL/GenBank/DDBJ whole genome shotgun (WGS) entry which is preliminary data.</text>
</comment>
<keyword evidence="11" id="KW-0206">Cytoskeleton</keyword>
<dbReference type="GeneID" id="63783887"/>
<feature type="non-terminal residue" evidence="16">
    <location>
        <position position="105"/>
    </location>
</feature>
<dbReference type="InterPro" id="IPR013962">
    <property type="entry name" value="DASH_Dam1"/>
</dbReference>
<dbReference type="OMA" id="QINAFCV"/>
<feature type="non-terminal residue" evidence="16">
    <location>
        <position position="1"/>
    </location>
</feature>
<evidence type="ECO:0000256" key="2">
    <source>
        <dbReference type="ARBA" id="ARBA00004186"/>
    </source>
</evidence>
<protein>
    <recommendedName>
        <fullName evidence="5">DASH complex subunit DAM1</fullName>
    </recommendedName>
    <alternativeName>
        <fullName evidence="14">Outer kinetochore protein DAM1</fullName>
    </alternativeName>
</protein>
<evidence type="ECO:0000256" key="3">
    <source>
        <dbReference type="ARBA" id="ARBA00004629"/>
    </source>
</evidence>
<keyword evidence="12" id="KW-0539">Nucleus</keyword>
<evidence type="ECO:0000256" key="13">
    <source>
        <dbReference type="ARBA" id="ARBA00023328"/>
    </source>
</evidence>
<dbReference type="GO" id="GO:0042729">
    <property type="term" value="C:DASH complex"/>
    <property type="evidence" value="ECO:0007669"/>
    <property type="project" value="InterPro"/>
</dbReference>
<keyword evidence="10" id="KW-0995">Kinetochore</keyword>
<keyword evidence="8" id="KW-0493">Microtubule</keyword>
<sequence>LESLDVAFAELADSFSDFHANMQQVVELGQGVSRFNESFASFLYGLSVNAFCVDFPEAPVAESFKRAAERQASSWQPEYKTATNKGGSGADNTFMTTDDSFVERP</sequence>
<proteinExistence type="inferred from homology"/>
<reference evidence="16 17" key="1">
    <citation type="submission" date="2016-07" db="EMBL/GenBank/DDBJ databases">
        <title>Pervasive Adenine N6-methylation of Active Genes in Fungi.</title>
        <authorList>
            <consortium name="DOE Joint Genome Institute"/>
            <person name="Mondo S.J."/>
            <person name="Dannebaum R.O."/>
            <person name="Kuo R.C."/>
            <person name="Labutti K."/>
            <person name="Haridas S."/>
            <person name="Kuo A."/>
            <person name="Salamov A."/>
            <person name="Ahrendt S.R."/>
            <person name="Lipzen A."/>
            <person name="Sullivan W."/>
            <person name="Andreopoulos W.B."/>
            <person name="Clum A."/>
            <person name="Lindquist E."/>
            <person name="Daum C."/>
            <person name="Ramamoorthy G.K."/>
            <person name="Gryganskyi A."/>
            <person name="Culley D."/>
            <person name="Magnuson J.K."/>
            <person name="James T.Y."/>
            <person name="O'Malley M.A."/>
            <person name="Stajich J.E."/>
            <person name="Spatafora J.W."/>
            <person name="Visel A."/>
            <person name="Grigoriev I.V."/>
        </authorList>
    </citation>
    <scope>NUCLEOTIDE SEQUENCE [LARGE SCALE GENOMIC DNA]</scope>
    <source>
        <strain evidence="16 17">12-1054</strain>
    </source>
</reference>
<dbReference type="Proteomes" id="UP000193685">
    <property type="component" value="Unassembled WGS sequence"/>
</dbReference>
<evidence type="ECO:0000256" key="4">
    <source>
        <dbReference type="ARBA" id="ARBA00010073"/>
    </source>
</evidence>
<dbReference type="OrthoDB" id="5586015at2759"/>
<comment type="similarity">
    <text evidence="4">Belongs to the DASH complex DAM1 family.</text>
</comment>
<evidence type="ECO:0000256" key="10">
    <source>
        <dbReference type="ARBA" id="ARBA00022838"/>
    </source>
</evidence>
<dbReference type="GO" id="GO:0044732">
    <property type="term" value="C:mitotic spindle pole body"/>
    <property type="evidence" value="ECO:0007669"/>
    <property type="project" value="TreeGrafter"/>
</dbReference>
<accession>A0A1Y2FYI3</accession>
<evidence type="ECO:0000256" key="9">
    <source>
        <dbReference type="ARBA" id="ARBA00022829"/>
    </source>
</evidence>
<evidence type="ECO:0000313" key="17">
    <source>
        <dbReference type="Proteomes" id="UP000193685"/>
    </source>
</evidence>
<evidence type="ECO:0000256" key="6">
    <source>
        <dbReference type="ARBA" id="ARBA00022454"/>
    </source>
</evidence>
<organism evidence="16 17">
    <name type="scientific">Protomyces lactucae-debilis</name>
    <dbReference type="NCBI Taxonomy" id="2754530"/>
    <lineage>
        <taxon>Eukaryota</taxon>
        <taxon>Fungi</taxon>
        <taxon>Dikarya</taxon>
        <taxon>Ascomycota</taxon>
        <taxon>Taphrinomycotina</taxon>
        <taxon>Taphrinomycetes</taxon>
        <taxon>Taphrinales</taxon>
        <taxon>Protomycetaceae</taxon>
        <taxon>Protomyces</taxon>
    </lineage>
</organism>
<dbReference type="PANTHER" id="PTHR28113">
    <property type="entry name" value="DASH COMPLEX SUBUNIT DAM1"/>
    <property type="match status" value="1"/>
</dbReference>
<evidence type="ECO:0000256" key="15">
    <source>
        <dbReference type="SAM" id="MobiDB-lite"/>
    </source>
</evidence>
<keyword evidence="13" id="KW-0137">Centromere</keyword>
<evidence type="ECO:0000256" key="1">
    <source>
        <dbReference type="ARBA" id="ARBA00004123"/>
    </source>
</evidence>
<dbReference type="RefSeq" id="XP_040728230.1">
    <property type="nucleotide sequence ID" value="XM_040867288.1"/>
</dbReference>
<dbReference type="GO" id="GO:1990758">
    <property type="term" value="P:mitotic sister chromatid biorientation"/>
    <property type="evidence" value="ECO:0007669"/>
    <property type="project" value="TreeGrafter"/>
</dbReference>
<dbReference type="GO" id="GO:1990537">
    <property type="term" value="C:mitotic spindle polar microtubule"/>
    <property type="evidence" value="ECO:0007669"/>
    <property type="project" value="TreeGrafter"/>
</dbReference>
<keyword evidence="17" id="KW-1185">Reference proteome</keyword>
<comment type="subcellular location">
    <subcellularLocation>
        <location evidence="3">Chromosome</location>
        <location evidence="3">Centromere</location>
        <location evidence="3">Kinetochore</location>
    </subcellularLocation>
    <subcellularLocation>
        <location evidence="2">Cytoplasm</location>
        <location evidence="2">Cytoskeleton</location>
        <location evidence="2">Spindle</location>
    </subcellularLocation>
    <subcellularLocation>
        <location evidence="1">Nucleus</location>
    </subcellularLocation>
</comment>
<dbReference type="PANTHER" id="PTHR28113:SF1">
    <property type="entry name" value="DASH COMPLEX SUBUNIT DAM1"/>
    <property type="match status" value="1"/>
</dbReference>
<dbReference type="STRING" id="56484.A0A1Y2FYI3"/>
<keyword evidence="9" id="KW-0159">Chromosome partition</keyword>
<evidence type="ECO:0000256" key="12">
    <source>
        <dbReference type="ARBA" id="ARBA00023242"/>
    </source>
</evidence>
<name>A0A1Y2FYI3_PROLT</name>
<dbReference type="EMBL" id="MCFI01000001">
    <property type="protein sequence ID" value="ORY87735.1"/>
    <property type="molecule type" value="Genomic_DNA"/>
</dbReference>
<evidence type="ECO:0000256" key="14">
    <source>
        <dbReference type="ARBA" id="ARBA00030453"/>
    </source>
</evidence>